<name>A0A430B5K5_9ENTE</name>
<dbReference type="RefSeq" id="WP_126806168.1">
    <property type="nucleotide sequence ID" value="NZ_NGKA01000001.1"/>
</dbReference>
<dbReference type="SMART" id="SM00530">
    <property type="entry name" value="HTH_XRE"/>
    <property type="match status" value="1"/>
</dbReference>
<comment type="caution">
    <text evidence="3">The sequence shown here is derived from an EMBL/GenBank/DDBJ whole genome shotgun (WGS) entry which is preliminary data.</text>
</comment>
<gene>
    <name evidence="3" type="ORF">CBF29_00550</name>
</gene>
<accession>A0A430B5K5</accession>
<dbReference type="PANTHER" id="PTHR46558">
    <property type="entry name" value="TRACRIPTIONAL REGULATORY PROTEIN-RELATED-RELATED"/>
    <property type="match status" value="1"/>
</dbReference>
<feature type="domain" description="HTH cro/C1-type" evidence="2">
    <location>
        <begin position="7"/>
        <end position="61"/>
    </location>
</feature>
<dbReference type="EMBL" id="NGKA01000001">
    <property type="protein sequence ID" value="RSU15598.1"/>
    <property type="molecule type" value="Genomic_DNA"/>
</dbReference>
<dbReference type="InterPro" id="IPR010982">
    <property type="entry name" value="Lambda_DNA-bd_dom_sf"/>
</dbReference>
<evidence type="ECO:0000256" key="1">
    <source>
        <dbReference type="ARBA" id="ARBA00023125"/>
    </source>
</evidence>
<dbReference type="OrthoDB" id="9805856at2"/>
<dbReference type="PANTHER" id="PTHR46558:SF4">
    <property type="entry name" value="DNA-BIDING PHAGE PROTEIN"/>
    <property type="match status" value="1"/>
</dbReference>
<protein>
    <recommendedName>
        <fullName evidence="2">HTH cro/C1-type domain-containing protein</fullName>
    </recommendedName>
</protein>
<dbReference type="AlphaFoldDB" id="A0A430B5K5"/>
<keyword evidence="1" id="KW-0238">DNA-binding</keyword>
<reference evidence="3 4" key="1">
    <citation type="submission" date="2017-05" db="EMBL/GenBank/DDBJ databases">
        <title>Vagococcus spp. assemblies.</title>
        <authorList>
            <person name="Gulvik C.A."/>
        </authorList>
    </citation>
    <scope>NUCLEOTIDE SEQUENCE [LARGE SCALE GENOMIC DNA]</scope>
    <source>
        <strain evidence="3 4">CCUG 51432</strain>
    </source>
</reference>
<evidence type="ECO:0000313" key="4">
    <source>
        <dbReference type="Proteomes" id="UP000287605"/>
    </source>
</evidence>
<keyword evidence="4" id="KW-1185">Reference proteome</keyword>
<dbReference type="SUPFAM" id="SSF47413">
    <property type="entry name" value="lambda repressor-like DNA-binding domains"/>
    <property type="match status" value="1"/>
</dbReference>
<sequence>MNIGKKIKEERQKKGWTQEHFADLINVSRSTVSSWEVGRNIPDIETILLISDLYGISLDKLLREEKNILKKTIGRKVTVRKAANHFEAIGETENSRYYMKETTSLPTQRKYVIEDAHHQKIGLAKRKRYNFGMYDLPRLFLKIDNWNEISIIKDMIQFRRVYNIKGEEITIEGDFLGNQFTILRKGEKISDVSVSQEEDISFDVTILDELLEPLMISFIFLVALVYEEEKNVIQLKK</sequence>
<dbReference type="Pfam" id="PF01381">
    <property type="entry name" value="HTH_3"/>
    <property type="match status" value="1"/>
</dbReference>
<evidence type="ECO:0000313" key="3">
    <source>
        <dbReference type="EMBL" id="RSU15598.1"/>
    </source>
</evidence>
<dbReference type="PROSITE" id="PS50943">
    <property type="entry name" value="HTH_CROC1"/>
    <property type="match status" value="1"/>
</dbReference>
<organism evidence="3 4">
    <name type="scientific">Vagococcus elongatus</name>
    <dbReference type="NCBI Taxonomy" id="180344"/>
    <lineage>
        <taxon>Bacteria</taxon>
        <taxon>Bacillati</taxon>
        <taxon>Bacillota</taxon>
        <taxon>Bacilli</taxon>
        <taxon>Lactobacillales</taxon>
        <taxon>Enterococcaceae</taxon>
        <taxon>Vagococcus</taxon>
    </lineage>
</organism>
<dbReference type="Proteomes" id="UP000287605">
    <property type="component" value="Unassembled WGS sequence"/>
</dbReference>
<dbReference type="InterPro" id="IPR001387">
    <property type="entry name" value="Cro/C1-type_HTH"/>
</dbReference>
<evidence type="ECO:0000259" key="2">
    <source>
        <dbReference type="PROSITE" id="PS50943"/>
    </source>
</evidence>
<dbReference type="CDD" id="cd00093">
    <property type="entry name" value="HTH_XRE"/>
    <property type="match status" value="1"/>
</dbReference>
<proteinExistence type="predicted"/>
<dbReference type="GO" id="GO:0003677">
    <property type="term" value="F:DNA binding"/>
    <property type="evidence" value="ECO:0007669"/>
    <property type="project" value="UniProtKB-KW"/>
</dbReference>
<dbReference type="Gene3D" id="1.10.260.40">
    <property type="entry name" value="lambda repressor-like DNA-binding domains"/>
    <property type="match status" value="1"/>
</dbReference>